<dbReference type="EMBL" id="CP032382">
    <property type="protein sequence ID" value="AYB34645.1"/>
    <property type="molecule type" value="Genomic_DNA"/>
</dbReference>
<name>A0A385SXA4_9BACT</name>
<evidence type="ECO:0000313" key="2">
    <source>
        <dbReference type="EMBL" id="AYB34645.1"/>
    </source>
</evidence>
<proteinExistence type="predicted"/>
<sequence length="77" mass="8883">MRPDIYPNPADEFIRIDNRTLTIKLYDASGDEVPVVVTPRSDGQYMQVGHLPEGMYFIRTNDHENVAMQKVLVRHNP</sequence>
<dbReference type="Proteomes" id="UP000266183">
    <property type="component" value="Chromosome"/>
</dbReference>
<dbReference type="RefSeq" id="WP_119757903.1">
    <property type="nucleotide sequence ID" value="NZ_CP032382.1"/>
</dbReference>
<reference evidence="3" key="1">
    <citation type="submission" date="2018-09" db="EMBL/GenBank/DDBJ databases">
        <title>Chryseolinea sp. KIS68-18 isolated from soil.</title>
        <authorList>
            <person name="Weon H.-Y."/>
            <person name="Kwon S.-W."/>
            <person name="Lee S.A."/>
        </authorList>
    </citation>
    <scope>NUCLEOTIDE SEQUENCE [LARGE SCALE GENOMIC DNA]</scope>
    <source>
        <strain evidence="3">KIS68-18</strain>
    </source>
</reference>
<dbReference type="AlphaFoldDB" id="A0A385SXA4"/>
<keyword evidence="3" id="KW-1185">Reference proteome</keyword>
<gene>
    <name evidence="2" type="ORF">D4L85_30470</name>
</gene>
<evidence type="ECO:0000259" key="1">
    <source>
        <dbReference type="Pfam" id="PF18962"/>
    </source>
</evidence>
<organism evidence="2 3">
    <name type="scientific">Chryseolinea soli</name>
    <dbReference type="NCBI Taxonomy" id="2321403"/>
    <lineage>
        <taxon>Bacteria</taxon>
        <taxon>Pseudomonadati</taxon>
        <taxon>Bacteroidota</taxon>
        <taxon>Cytophagia</taxon>
        <taxon>Cytophagales</taxon>
        <taxon>Fulvivirgaceae</taxon>
        <taxon>Chryseolinea</taxon>
    </lineage>
</organism>
<dbReference type="InterPro" id="IPR026444">
    <property type="entry name" value="Secre_tail"/>
</dbReference>
<protein>
    <submittedName>
        <fullName evidence="2">T9SS C-terminal target domain-containing protein</fullName>
    </submittedName>
</protein>
<evidence type="ECO:0000313" key="3">
    <source>
        <dbReference type="Proteomes" id="UP000266183"/>
    </source>
</evidence>
<dbReference type="NCBIfam" id="TIGR04183">
    <property type="entry name" value="Por_Secre_tail"/>
    <property type="match status" value="1"/>
</dbReference>
<dbReference type="Pfam" id="PF18962">
    <property type="entry name" value="Por_Secre_tail"/>
    <property type="match status" value="1"/>
</dbReference>
<dbReference type="KEGG" id="chk:D4L85_30470"/>
<dbReference type="OrthoDB" id="1522390at2"/>
<accession>A0A385SXA4</accession>
<feature type="domain" description="Secretion system C-terminal sorting" evidence="1">
    <location>
        <begin position="5"/>
        <end position="73"/>
    </location>
</feature>